<proteinExistence type="predicted"/>
<feature type="chain" id="PRO_5046678149" evidence="1">
    <location>
        <begin position="27"/>
        <end position="61"/>
    </location>
</feature>
<comment type="caution">
    <text evidence="2">The sequence shown here is derived from an EMBL/GenBank/DDBJ whole genome shotgun (WGS) entry which is preliminary data.</text>
</comment>
<feature type="signal peptide" evidence="1">
    <location>
        <begin position="1"/>
        <end position="26"/>
    </location>
</feature>
<keyword evidence="3" id="KW-1185">Reference proteome</keyword>
<evidence type="ECO:0000256" key="1">
    <source>
        <dbReference type="SAM" id="SignalP"/>
    </source>
</evidence>
<organism evidence="2 3">
    <name type="scientific">Duganella margarita</name>
    <dbReference type="NCBI Taxonomy" id="2692170"/>
    <lineage>
        <taxon>Bacteria</taxon>
        <taxon>Pseudomonadati</taxon>
        <taxon>Pseudomonadota</taxon>
        <taxon>Betaproteobacteria</taxon>
        <taxon>Burkholderiales</taxon>
        <taxon>Oxalobacteraceae</taxon>
        <taxon>Telluria group</taxon>
        <taxon>Duganella</taxon>
    </lineage>
</organism>
<protein>
    <submittedName>
        <fullName evidence="2">Uncharacterized protein</fullName>
    </submittedName>
</protein>
<dbReference type="RefSeq" id="WP_161047295.1">
    <property type="nucleotide sequence ID" value="NZ_WWCS01000020.1"/>
</dbReference>
<dbReference type="Proteomes" id="UP000466332">
    <property type="component" value="Unassembled WGS sequence"/>
</dbReference>
<keyword evidence="1" id="KW-0732">Signal</keyword>
<gene>
    <name evidence="2" type="ORF">GTP55_23845</name>
</gene>
<sequence length="61" mass="6343">MGKTPHAIRTSLALLLAATLLPPAHAGCEYSELAAMEVSYPGELNLPAIQGEINGKPVNMA</sequence>
<evidence type="ECO:0000313" key="2">
    <source>
        <dbReference type="EMBL" id="MYN42381.1"/>
    </source>
</evidence>
<reference evidence="2 3" key="1">
    <citation type="submission" date="2019-12" db="EMBL/GenBank/DDBJ databases">
        <title>Novel species isolated from a subtropical stream in China.</title>
        <authorList>
            <person name="Lu H."/>
        </authorList>
    </citation>
    <scope>NUCLEOTIDE SEQUENCE [LARGE SCALE GENOMIC DNA]</scope>
    <source>
        <strain evidence="2 3">FT109W</strain>
    </source>
</reference>
<accession>A0ABW9WNC2</accession>
<name>A0ABW9WNC2_9BURK</name>
<evidence type="ECO:0000313" key="3">
    <source>
        <dbReference type="Proteomes" id="UP000466332"/>
    </source>
</evidence>
<dbReference type="EMBL" id="WWCS01000020">
    <property type="protein sequence ID" value="MYN42381.1"/>
    <property type="molecule type" value="Genomic_DNA"/>
</dbReference>